<evidence type="ECO:0000256" key="1">
    <source>
        <dbReference type="SAM" id="SignalP"/>
    </source>
</evidence>
<dbReference type="Proteomes" id="UP000035681">
    <property type="component" value="Unplaced"/>
</dbReference>
<dbReference type="WBParaSite" id="SSTP_0000384500.1">
    <property type="protein sequence ID" value="SSTP_0000384500.1"/>
    <property type="gene ID" value="SSTP_0000384500"/>
</dbReference>
<proteinExistence type="predicted"/>
<accession>A0A913HNC0</accession>
<name>A0A913HNC0_STRER</name>
<evidence type="ECO:0000313" key="3">
    <source>
        <dbReference type="WBParaSite" id="SSTP_0000384500.1"/>
    </source>
</evidence>
<evidence type="ECO:0000313" key="2">
    <source>
        <dbReference type="Proteomes" id="UP000035681"/>
    </source>
</evidence>
<protein>
    <submittedName>
        <fullName evidence="4">NtA domain-containing protein</fullName>
    </submittedName>
    <submittedName>
        <fullName evidence="3">Nuclear shuttle protein</fullName>
    </submittedName>
</protein>
<keyword evidence="1" id="KW-0732">Signal</keyword>
<sequence>MNFSTFNYLFLLFSFIHVCFSCAPFNCRGYSNDVTIAFTIKPRLSITYNTIKKNRRRDQHASPKALGRFLKSIIDGAVAHLRNKHRVNPHMLLVGTNLNHKKSKLLEVNLVDDDCVYDCNYEHTYAPAGSYLIKNTLLERRVENSTCLNGKIVHNKSEPVTTLIVFNVSVRPADRRVFCMTHWNIFARTVKARMIRGYRGEFVGDYVIQRQ</sequence>
<dbReference type="AlphaFoldDB" id="A0A913HNC0"/>
<feature type="signal peptide" evidence="1">
    <location>
        <begin position="1"/>
        <end position="21"/>
    </location>
</feature>
<reference evidence="3" key="1">
    <citation type="submission" date="2022-10" db="UniProtKB">
        <authorList>
            <consortium name="WormBaseParasite"/>
        </authorList>
    </citation>
    <scope>IDENTIFICATION</scope>
</reference>
<keyword evidence="2" id="KW-1185">Reference proteome</keyword>
<dbReference type="WBParaSite" id="TCONS_00008224.p1">
    <property type="protein sequence ID" value="TCONS_00008224.p1"/>
    <property type="gene ID" value="XLOC_006189"/>
</dbReference>
<organism evidence="3">
    <name type="scientific">Strongyloides stercoralis</name>
    <name type="common">Threadworm</name>
    <dbReference type="NCBI Taxonomy" id="6248"/>
    <lineage>
        <taxon>Eukaryota</taxon>
        <taxon>Metazoa</taxon>
        <taxon>Ecdysozoa</taxon>
        <taxon>Nematoda</taxon>
        <taxon>Chromadorea</taxon>
        <taxon>Rhabditida</taxon>
        <taxon>Tylenchina</taxon>
        <taxon>Panagrolaimomorpha</taxon>
        <taxon>Strongyloidoidea</taxon>
        <taxon>Strongyloididae</taxon>
        <taxon>Strongyloides</taxon>
    </lineage>
</organism>
<evidence type="ECO:0000313" key="4">
    <source>
        <dbReference type="WBParaSite" id="TCONS_00008224.p1"/>
    </source>
</evidence>
<feature type="chain" id="PRO_5037206183" evidence="1">
    <location>
        <begin position="22"/>
        <end position="211"/>
    </location>
</feature>